<protein>
    <recommendedName>
        <fullName evidence="4">Dockerin domain-containing protein</fullName>
    </recommendedName>
</protein>
<dbReference type="EMBL" id="CCXY01000362">
    <property type="protein sequence ID" value="CEG13593.1"/>
    <property type="molecule type" value="Genomic_DNA"/>
</dbReference>
<dbReference type="InterPro" id="IPR003367">
    <property type="entry name" value="Thrombospondin_3-like_rpt"/>
</dbReference>
<dbReference type="AlphaFoldDB" id="A0A098EC54"/>
<dbReference type="InterPro" id="IPR018247">
    <property type="entry name" value="EF_Hand_1_Ca_BS"/>
</dbReference>
<evidence type="ECO:0000256" key="1">
    <source>
        <dbReference type="ARBA" id="ARBA00022729"/>
    </source>
</evidence>
<reference evidence="3" key="1">
    <citation type="submission" date="2014-09" db="EMBL/GenBank/DDBJ databases">
        <authorList>
            <person name="Probst J Alexander"/>
        </authorList>
    </citation>
    <scope>NUCLEOTIDE SEQUENCE</scope>
</reference>
<keyword evidence="1" id="KW-0732">Signal</keyword>
<dbReference type="GO" id="GO:0005509">
    <property type="term" value="F:calcium ion binding"/>
    <property type="evidence" value="ECO:0007669"/>
    <property type="project" value="InterPro"/>
</dbReference>
<dbReference type="Pfam" id="PF02412">
    <property type="entry name" value="TSP_3"/>
    <property type="match status" value="2"/>
</dbReference>
<sequence length="668" mass="73974">MANNTANNNSGGLCMYDSANIYIIQNTFCFNFGFGQGLETDIHNFIYHISGTNYGINNTCDTTFNHNDTNAAGCKNKCPYVPFAPFIQEKWEIPDDNNSVYGTQIYIALDEVKVTKCAIVCDHNGVSDINKVMAYVYYPNNAFMEYEILENATNKSICRQIGYDQTFCNVYEGNLTLTRFYPTGNYTVIVVANDSTNLKANMTNKFELIDVCGYDTDGDGIGYACDNCKNVNNSDQNDTDGDGIGDICDNCKYISNTNQADSDNDGAGDACDNDADNDGINNSNDNCWRNYNPDQNDTDTDGIGNVCDNCLTVSNPNQADPDNDGIGSACDNCIKYYNPDQNDSNNNGIGDACEIPPNCWSADIKGNEKDWFYAHSPPYNMVYVAGSNLPPNTPVDIYIILDKNSGWTSGEPLANYYLDNDGNSSSNEVETVMTDANGTLPVTLIWKYTHNVWDEWANGGLSWPPWYFDLICDVNQNGKWEPSDVVDSLYSTGFYIDPVWASNSSGEVKNIFYAEEIVYANGNGLPVNNTNITLYIFTDFNNWNTRVGSNFSHWNPIINKTNVSVDAYGNFVSVVVMGNLTNGTYDVIADLNRDGVIQDYEVYGMDDGISTGFTVVKCKEPNDIFDAVEMLEYLSGDKENSTLCCDLNNDHTINLLDVLALIDKIGTE</sequence>
<dbReference type="InterPro" id="IPR028974">
    <property type="entry name" value="TSP_type-3_rpt"/>
</dbReference>
<gene>
    <name evidence="3" type="ORF">MSIBF_A4240002</name>
</gene>
<evidence type="ECO:0008006" key="4">
    <source>
        <dbReference type="Google" id="ProtNLM"/>
    </source>
</evidence>
<dbReference type="GO" id="GO:0007155">
    <property type="term" value="P:cell adhesion"/>
    <property type="evidence" value="ECO:0007669"/>
    <property type="project" value="InterPro"/>
</dbReference>
<dbReference type="PANTHER" id="PTHR10199">
    <property type="entry name" value="THROMBOSPONDIN"/>
    <property type="match status" value="1"/>
</dbReference>
<organism evidence="3">
    <name type="scientific">groundwater metagenome</name>
    <dbReference type="NCBI Taxonomy" id="717931"/>
    <lineage>
        <taxon>unclassified sequences</taxon>
        <taxon>metagenomes</taxon>
        <taxon>ecological metagenomes</taxon>
    </lineage>
</organism>
<evidence type="ECO:0000256" key="2">
    <source>
        <dbReference type="ARBA" id="ARBA00022837"/>
    </source>
</evidence>
<evidence type="ECO:0000313" key="3">
    <source>
        <dbReference type="EMBL" id="CEG13593.1"/>
    </source>
</evidence>
<dbReference type="InterPro" id="IPR017897">
    <property type="entry name" value="Thrombospondin_3_rpt"/>
</dbReference>
<dbReference type="PROSITE" id="PS51234">
    <property type="entry name" value="TSP3"/>
    <property type="match status" value="1"/>
</dbReference>
<proteinExistence type="predicted"/>
<name>A0A098EC54_9ZZZZ</name>
<dbReference type="SUPFAM" id="SSF103647">
    <property type="entry name" value="TSP type-3 repeat"/>
    <property type="match status" value="2"/>
</dbReference>
<dbReference type="PROSITE" id="PS00018">
    <property type="entry name" value="EF_HAND_1"/>
    <property type="match status" value="1"/>
</dbReference>
<accession>A0A098EC54</accession>
<dbReference type="Gene3D" id="4.10.1080.10">
    <property type="entry name" value="TSP type-3 repeat"/>
    <property type="match status" value="3"/>
</dbReference>
<keyword evidence="2" id="KW-0106">Calcium</keyword>